<protein>
    <submittedName>
        <fullName evidence="1">Uncharacterized protein</fullName>
    </submittedName>
</protein>
<comment type="caution">
    <text evidence="1">The sequence shown here is derived from an EMBL/GenBank/DDBJ whole genome shotgun (WGS) entry which is preliminary data.</text>
</comment>
<name>A0A644XBW1_9ZZZZ</name>
<accession>A0A644XBW1</accession>
<evidence type="ECO:0000313" key="1">
    <source>
        <dbReference type="EMBL" id="MPM13397.1"/>
    </source>
</evidence>
<reference evidence="1" key="1">
    <citation type="submission" date="2019-08" db="EMBL/GenBank/DDBJ databases">
        <authorList>
            <person name="Kucharzyk K."/>
            <person name="Murdoch R.W."/>
            <person name="Higgins S."/>
            <person name="Loffler F."/>
        </authorList>
    </citation>
    <scope>NUCLEOTIDE SEQUENCE</scope>
</reference>
<proteinExistence type="predicted"/>
<dbReference type="AlphaFoldDB" id="A0A644XBW1"/>
<dbReference type="EMBL" id="VSSQ01002113">
    <property type="protein sequence ID" value="MPM13397.1"/>
    <property type="molecule type" value="Genomic_DNA"/>
</dbReference>
<sequence length="155" mass="17662">MRIKQLEWKQEDGIEVAYGFFGCFEVWPNDDEEGTFSASLNDSNNYDGFEEKGDCASMEEAKAYCQNLFEKQVKGALEFVEPDNKFAWRRADNPPTEQDYYLTKVTTMNGGHLCSVNLYIPNYGWVVNHSFQTVVAWMPIPGTSWVTETQGDAIA</sequence>
<organism evidence="1">
    <name type="scientific">bioreactor metagenome</name>
    <dbReference type="NCBI Taxonomy" id="1076179"/>
    <lineage>
        <taxon>unclassified sequences</taxon>
        <taxon>metagenomes</taxon>
        <taxon>ecological metagenomes</taxon>
    </lineage>
</organism>
<gene>
    <name evidence="1" type="ORF">SDC9_59754</name>
</gene>